<reference evidence="1 2" key="1">
    <citation type="journal article" date="2015" name="Int. J. Syst. Evol. Microbiol.">
        <title>Flavisolibacter ginsenosidimutans sp. nov., with ginsenoside-converting activity isolated from soil used for cultivating ginseng.</title>
        <authorList>
            <person name="Zhao Y."/>
            <person name="Liu Q."/>
            <person name="Kang M.S."/>
            <person name="Jin F."/>
            <person name="Yu H."/>
            <person name="Im W.T."/>
        </authorList>
    </citation>
    <scope>NUCLEOTIDE SEQUENCE [LARGE SCALE GENOMIC DNA]</scope>
    <source>
        <strain evidence="1 2">Gsoil 636</strain>
    </source>
</reference>
<evidence type="ECO:0000313" key="1">
    <source>
        <dbReference type="EMBL" id="QEC55813.1"/>
    </source>
</evidence>
<dbReference type="RefSeq" id="WP_146785215.1">
    <property type="nucleotide sequence ID" value="NZ_BAABIO010000001.1"/>
</dbReference>
<protein>
    <submittedName>
        <fullName evidence="1">Uncharacterized protein</fullName>
    </submittedName>
</protein>
<sequence length="141" mass="16096">MINANELRIGNRILWNPKLSHPGTTLPPTEVEVSFVSADRIGYLSPSIEHRVEPFEDDLLQLETPYGPLEEFEPVPLTPELLNKIKNAPIFITDLFPISFSTEGVFLDQISGGRQKLEHIKYLHHLQNLFFAFTEKELELG</sequence>
<keyword evidence="2" id="KW-1185">Reference proteome</keyword>
<evidence type="ECO:0000313" key="2">
    <source>
        <dbReference type="Proteomes" id="UP000321204"/>
    </source>
</evidence>
<gene>
    <name evidence="1" type="ORF">FSB75_07870</name>
</gene>
<dbReference type="KEGG" id="fgg:FSB75_07870"/>
<name>A0A5B8UH26_9BACT</name>
<proteinExistence type="predicted"/>
<dbReference type="AlphaFoldDB" id="A0A5B8UH26"/>
<accession>A0A5B8UH26</accession>
<dbReference type="EMBL" id="CP042433">
    <property type="protein sequence ID" value="QEC55813.1"/>
    <property type="molecule type" value="Genomic_DNA"/>
</dbReference>
<dbReference type="Proteomes" id="UP000321204">
    <property type="component" value="Chromosome"/>
</dbReference>
<dbReference type="OrthoDB" id="956134at2"/>
<organism evidence="1 2">
    <name type="scientific">Flavisolibacter ginsenosidimutans</name>
    <dbReference type="NCBI Taxonomy" id="661481"/>
    <lineage>
        <taxon>Bacteria</taxon>
        <taxon>Pseudomonadati</taxon>
        <taxon>Bacteroidota</taxon>
        <taxon>Chitinophagia</taxon>
        <taxon>Chitinophagales</taxon>
        <taxon>Chitinophagaceae</taxon>
        <taxon>Flavisolibacter</taxon>
    </lineage>
</organism>